<dbReference type="GO" id="GO:0030198">
    <property type="term" value="P:extracellular matrix organization"/>
    <property type="evidence" value="ECO:0007669"/>
    <property type="project" value="InterPro"/>
</dbReference>
<keyword evidence="7" id="KW-0677">Repeat</keyword>
<evidence type="ECO:0000256" key="10">
    <source>
        <dbReference type="ARBA" id="ARBA00022974"/>
    </source>
</evidence>
<keyword evidence="13" id="KW-0393">Immunoglobulin domain</keyword>
<evidence type="ECO:0000256" key="7">
    <source>
        <dbReference type="ARBA" id="ARBA00022737"/>
    </source>
</evidence>
<dbReference type="InterPro" id="IPR020901">
    <property type="entry name" value="Prtase_inh_Kunz-CS"/>
</dbReference>
<dbReference type="Proteomes" id="UP000887569">
    <property type="component" value="Unplaced"/>
</dbReference>
<dbReference type="InterPro" id="IPR050439">
    <property type="entry name" value="ADAMTS_ADAMTS-like"/>
</dbReference>
<keyword evidence="20" id="KW-1185">Reference proteome</keyword>
<feature type="domain" description="BPTI/Kunitz inhibitor" evidence="19">
    <location>
        <begin position="1475"/>
        <end position="1525"/>
    </location>
</feature>
<feature type="region of interest" description="Disordered" evidence="17">
    <location>
        <begin position="1213"/>
        <end position="1243"/>
    </location>
</feature>
<dbReference type="PROSITE" id="PS50279">
    <property type="entry name" value="BPTI_KUNITZ_2"/>
    <property type="match status" value="7"/>
</dbReference>
<dbReference type="FunFam" id="2.20.100.10:FF:000005">
    <property type="entry name" value="ADAM metallopeptidase with thrombospondin type 1 motif 9"/>
    <property type="match status" value="3"/>
</dbReference>
<comment type="similarity">
    <text evidence="14">Belongs to the papilin family.</text>
</comment>
<evidence type="ECO:0000256" key="14">
    <source>
        <dbReference type="ARBA" id="ARBA00061693"/>
    </source>
</evidence>
<feature type="domain" description="BPTI/Kunitz inhibitor" evidence="19">
    <location>
        <begin position="1382"/>
        <end position="1432"/>
    </location>
</feature>
<keyword evidence="4" id="KW-0272">Extracellular matrix</keyword>
<dbReference type="Pfam" id="PF19236">
    <property type="entry name" value="ADAMTS_CR_3"/>
    <property type="match status" value="1"/>
</dbReference>
<evidence type="ECO:0000256" key="11">
    <source>
        <dbReference type="ARBA" id="ARBA00023157"/>
    </source>
</evidence>
<dbReference type="WBParaSite" id="PgR101_g013_t07">
    <property type="protein sequence ID" value="PgR101_g013_t07"/>
    <property type="gene ID" value="PgR101_g013"/>
</dbReference>
<reference evidence="21" key="1">
    <citation type="submission" date="2022-11" db="UniProtKB">
        <authorList>
            <consortium name="WormBaseParasite"/>
        </authorList>
    </citation>
    <scope>IDENTIFICATION</scope>
</reference>
<keyword evidence="12" id="KW-0325">Glycoprotein</keyword>
<comment type="subcellular location">
    <subcellularLocation>
        <location evidence="1">Secreted</location>
        <location evidence="1">Extracellular space</location>
        <location evidence="1">Extracellular matrix</location>
        <location evidence="1">Basement membrane</location>
    </subcellularLocation>
</comment>
<proteinExistence type="inferred from homology"/>
<feature type="region of interest" description="Disordered" evidence="17">
    <location>
        <begin position="1322"/>
        <end position="1344"/>
    </location>
</feature>
<evidence type="ECO:0000256" key="9">
    <source>
        <dbReference type="ARBA" id="ARBA00022900"/>
    </source>
</evidence>
<dbReference type="CDD" id="cd22635">
    <property type="entry name" value="Kunitz_papilin"/>
    <property type="match status" value="1"/>
</dbReference>
<evidence type="ECO:0000256" key="5">
    <source>
        <dbReference type="ARBA" id="ARBA00022690"/>
    </source>
</evidence>
<keyword evidence="10" id="KW-0654">Proteoglycan</keyword>
<dbReference type="PANTHER" id="PTHR13723">
    <property type="entry name" value="ADAMTS A DISINTEGRIN AND METALLOPROTEASE WITH THROMBOSPONDIN MOTIFS PROTEASE"/>
    <property type="match status" value="1"/>
</dbReference>
<dbReference type="GO" id="GO:0009653">
    <property type="term" value="P:anatomical structure morphogenesis"/>
    <property type="evidence" value="ECO:0007669"/>
    <property type="project" value="UniProtKB-ARBA"/>
</dbReference>
<dbReference type="CDD" id="cd00109">
    <property type="entry name" value="Kunitz-type"/>
    <property type="match status" value="5"/>
</dbReference>
<dbReference type="SMART" id="SM00131">
    <property type="entry name" value="KU"/>
    <property type="match status" value="7"/>
</dbReference>
<feature type="disulfide bond" evidence="16">
    <location>
        <begin position="95"/>
        <end position="125"/>
    </location>
</feature>
<feature type="domain" description="BPTI/Kunitz inhibitor" evidence="19">
    <location>
        <begin position="1265"/>
        <end position="1315"/>
    </location>
</feature>
<feature type="domain" description="BPTI/Kunitz inhibitor" evidence="19">
    <location>
        <begin position="1602"/>
        <end position="1652"/>
    </location>
</feature>
<dbReference type="Pfam" id="PF05986">
    <property type="entry name" value="ADAMTS_spacer1"/>
    <property type="match status" value="1"/>
</dbReference>
<dbReference type="SMART" id="SM00209">
    <property type="entry name" value="TSP1"/>
    <property type="match status" value="7"/>
</dbReference>
<feature type="domain" description="BPTI/Kunitz inhibitor" evidence="19">
    <location>
        <begin position="1090"/>
        <end position="1142"/>
    </location>
</feature>
<dbReference type="GO" id="GO:0006508">
    <property type="term" value="P:proteolysis"/>
    <property type="evidence" value="ECO:0007669"/>
    <property type="project" value="TreeGrafter"/>
</dbReference>
<keyword evidence="8" id="KW-0084">Basement membrane</keyword>
<feature type="compositionally biased region" description="Basic and acidic residues" evidence="17">
    <location>
        <begin position="1322"/>
        <end position="1334"/>
    </location>
</feature>
<evidence type="ECO:0000313" key="21">
    <source>
        <dbReference type="WBParaSite" id="PgR101_g013_t07"/>
    </source>
</evidence>
<dbReference type="GO" id="GO:0005604">
    <property type="term" value="C:basement membrane"/>
    <property type="evidence" value="ECO:0007669"/>
    <property type="project" value="UniProtKB-SubCell"/>
</dbReference>
<dbReference type="PANTHER" id="PTHR13723:SF281">
    <property type="entry name" value="PAPILIN"/>
    <property type="match status" value="1"/>
</dbReference>
<evidence type="ECO:0000259" key="19">
    <source>
        <dbReference type="PROSITE" id="PS50279"/>
    </source>
</evidence>
<evidence type="ECO:0000256" key="12">
    <source>
        <dbReference type="ARBA" id="ARBA00023180"/>
    </source>
</evidence>
<evidence type="ECO:0000256" key="17">
    <source>
        <dbReference type="SAM" id="MobiDB-lite"/>
    </source>
</evidence>
<keyword evidence="5" id="KW-0646">Protease inhibitor</keyword>
<evidence type="ECO:0000256" key="6">
    <source>
        <dbReference type="ARBA" id="ARBA00022729"/>
    </source>
</evidence>
<keyword evidence="2" id="KW-0217">Developmental protein</keyword>
<dbReference type="InterPro" id="IPR002223">
    <property type="entry name" value="Kunitz_BPTI"/>
</dbReference>
<dbReference type="Gene3D" id="4.10.410.10">
    <property type="entry name" value="Pancreatic trypsin inhibitor Kunitz domain"/>
    <property type="match status" value="7"/>
</dbReference>
<feature type="disulfide bond" evidence="16">
    <location>
        <begin position="91"/>
        <end position="120"/>
    </location>
</feature>
<keyword evidence="6 18" id="KW-0732">Signal</keyword>
<feature type="domain" description="BPTI/Kunitz inhibitor" evidence="19">
    <location>
        <begin position="1151"/>
        <end position="1203"/>
    </location>
</feature>
<evidence type="ECO:0000256" key="18">
    <source>
        <dbReference type="SAM" id="SignalP"/>
    </source>
</evidence>
<evidence type="ECO:0000256" key="1">
    <source>
        <dbReference type="ARBA" id="ARBA00004302"/>
    </source>
</evidence>
<dbReference type="Pfam" id="PF19030">
    <property type="entry name" value="TSP1_ADAMTS"/>
    <property type="match status" value="5"/>
</dbReference>
<dbReference type="SUPFAM" id="SSF82895">
    <property type="entry name" value="TSP-1 type 1 repeat"/>
    <property type="match status" value="6"/>
</dbReference>
<name>A0A915C9I5_PARUN</name>
<dbReference type="InterPro" id="IPR013273">
    <property type="entry name" value="ADAMTS/ADAMTS-like"/>
</dbReference>
<accession>A0A915C9I5</accession>
<dbReference type="InterPro" id="IPR036880">
    <property type="entry name" value="Kunitz_BPTI_sf"/>
</dbReference>
<dbReference type="Gene3D" id="2.20.100.10">
    <property type="entry name" value="Thrombospondin type-1 (TSP1) repeat"/>
    <property type="match status" value="6"/>
</dbReference>
<dbReference type="SUPFAM" id="SSF57362">
    <property type="entry name" value="BPTI-like"/>
    <property type="match status" value="7"/>
</dbReference>
<dbReference type="FunFam" id="2.60.120.830:FF:000001">
    <property type="entry name" value="A disintegrin and metalloproteinase with thrombospondin motifs 1"/>
    <property type="match status" value="1"/>
</dbReference>
<protein>
    <recommendedName>
        <fullName evidence="15">Papilin</fullName>
    </recommendedName>
</protein>
<dbReference type="PRINTS" id="PR01857">
    <property type="entry name" value="ADAMTSFAMILY"/>
</dbReference>
<evidence type="ECO:0000256" key="16">
    <source>
        <dbReference type="PIRSR" id="PIRSR613273-3"/>
    </source>
</evidence>
<dbReference type="GO" id="GO:0016477">
    <property type="term" value="P:cell migration"/>
    <property type="evidence" value="ECO:0007669"/>
    <property type="project" value="UniProtKB-ARBA"/>
</dbReference>
<dbReference type="InterPro" id="IPR036383">
    <property type="entry name" value="TSP1_rpt_sf"/>
</dbReference>
<feature type="region of interest" description="Disordered" evidence="17">
    <location>
        <begin position="1358"/>
        <end position="1383"/>
    </location>
</feature>
<dbReference type="Pfam" id="PF00090">
    <property type="entry name" value="TSP_1"/>
    <property type="match status" value="1"/>
</dbReference>
<feature type="signal peptide" evidence="18">
    <location>
        <begin position="1"/>
        <end position="23"/>
    </location>
</feature>
<dbReference type="PRINTS" id="PR00759">
    <property type="entry name" value="BASICPTASE"/>
</dbReference>
<dbReference type="InterPro" id="IPR045371">
    <property type="entry name" value="ADAMTS_CR_3"/>
</dbReference>
<evidence type="ECO:0000256" key="3">
    <source>
        <dbReference type="ARBA" id="ARBA00022525"/>
    </source>
</evidence>
<dbReference type="FunFam" id="4.10.410.10:FF:000021">
    <property type="entry name" value="Serine protease inhibitor, putative"/>
    <property type="match status" value="1"/>
</dbReference>
<keyword evidence="9" id="KW-0722">Serine protease inhibitor</keyword>
<dbReference type="FunFam" id="4.10.410.10:FF:000017">
    <property type="entry name" value="papilin isoform X2"/>
    <property type="match status" value="1"/>
</dbReference>
<dbReference type="FunFam" id="4.10.410.10:FF:000020">
    <property type="entry name" value="Collagen, type VI, alpha 3"/>
    <property type="match status" value="2"/>
</dbReference>
<keyword evidence="11 16" id="KW-1015">Disulfide bond</keyword>
<feature type="region of interest" description="Disordered" evidence="17">
    <location>
        <begin position="1671"/>
        <end position="1706"/>
    </location>
</feature>
<dbReference type="GO" id="GO:0004222">
    <property type="term" value="F:metalloendopeptidase activity"/>
    <property type="evidence" value="ECO:0007669"/>
    <property type="project" value="TreeGrafter"/>
</dbReference>
<dbReference type="InterPro" id="IPR000884">
    <property type="entry name" value="TSP1_rpt"/>
</dbReference>
<keyword evidence="3" id="KW-0964">Secreted</keyword>
<organism evidence="20 21">
    <name type="scientific">Parascaris univalens</name>
    <name type="common">Nematode worm</name>
    <dbReference type="NCBI Taxonomy" id="6257"/>
    <lineage>
        <taxon>Eukaryota</taxon>
        <taxon>Metazoa</taxon>
        <taxon>Ecdysozoa</taxon>
        <taxon>Nematoda</taxon>
        <taxon>Chromadorea</taxon>
        <taxon>Rhabditida</taxon>
        <taxon>Spirurina</taxon>
        <taxon>Ascaridomorpha</taxon>
        <taxon>Ascaridoidea</taxon>
        <taxon>Ascarididae</taxon>
        <taxon>Parascaris</taxon>
    </lineage>
</organism>
<feature type="domain" description="BPTI/Kunitz inhibitor" evidence="19">
    <location>
        <begin position="1532"/>
        <end position="1582"/>
    </location>
</feature>
<feature type="chain" id="PRO_5037091635" description="Papilin" evidence="18">
    <location>
        <begin position="24"/>
        <end position="1706"/>
    </location>
</feature>
<evidence type="ECO:0000256" key="8">
    <source>
        <dbReference type="ARBA" id="ARBA00022869"/>
    </source>
</evidence>
<evidence type="ECO:0000256" key="2">
    <source>
        <dbReference type="ARBA" id="ARBA00022473"/>
    </source>
</evidence>
<dbReference type="Gene3D" id="2.60.120.830">
    <property type="match status" value="1"/>
</dbReference>
<evidence type="ECO:0000256" key="15">
    <source>
        <dbReference type="ARBA" id="ARBA00074534"/>
    </source>
</evidence>
<evidence type="ECO:0000313" key="20">
    <source>
        <dbReference type="Proteomes" id="UP000887569"/>
    </source>
</evidence>
<dbReference type="GO" id="GO:0004867">
    <property type="term" value="F:serine-type endopeptidase inhibitor activity"/>
    <property type="evidence" value="ECO:0007669"/>
    <property type="project" value="UniProtKB-KW"/>
</dbReference>
<dbReference type="PROSITE" id="PS50092">
    <property type="entry name" value="TSP1"/>
    <property type="match status" value="6"/>
</dbReference>
<sequence>TTPNKMRLLLCLAVVQLPLLSIAWSIPFFSSRNDDEIYLYPGSPAEADPESVRVKRQAYQVYVGGDVSVTVDKSGQAETGAWGPWTSDQECSRTCGGGVQIEKRQCNGECSGPSVRYVSCNVERCPPGSKDFRAEQCSAKDDTPLDGNYYKWLPYPGKNKCELTCKPDNANFYYKWADKVIDGTTCDSNKDNICVEGVCLPVGCDKKLGSALKDDKCGVCGGDGSKCKTVEGFFDERNLSPGYHNIIRLPVGATSIRVEEMRPTTNSLAIKNMSDYYYLNGNYQIQVIDKDLEIGGTIFEYDNHKSRGGGVAFEKLIAKGPINEELTIALLFQTGNKDSAIKYEFSVPLEQDMPFMYKPGEWSSCSVTCGKGVQTRTPFCVETATGSRVADEVCDEANSTKPETEKDCETIDCEPEWFQGEWEPCSETCGNAGSQYRVVYCHSVFANGKRITVDDSNCTLERPPVRQSCNRFSCPEWQAGPWSACSEKCGDAFQYRSVTCRSEKEGEEGKLLPAEACGELTIDDKRSCNLGPCEGLMFSTSDWNLCQKCNDTEETRNVTCKDRTGRLYPLEKCLNENTTEIPIDIRSCATPPPCVYEWHSSEWSKCSTECGHGHQSRRVLCAIHELGDLNVVDESHCNANSKPSATMNCTNEEKCNGTYYTGPWSTCTAECGGGSQTRMIVCLNYDKKPVPEWCDEAVKPPEEQECNTHDCPTCEDSEFGCCPDNSTFATGAYLQGCSNCSISEFGCCVDNVTEATGADGQGCPEYVGAEEASGEDMKEKEEEDMCEVKSEETGEVASVECKVANVTLEAEELLDNVTAENITVHCSKTEFGCCPDWTSPAEGKDNKGCPVFVQGACNETANGCCPDEVTMARGPNFEGCGEPSCAASLYGCCKDRKTIAFGPHYAGCERSSFPCELSTFGCCPDGETAALGVNGKGCGAECIVSKYGCCPDGITPSKGTNNEGCGCAYAQFGCCPDGKSAAKGPGYYGCPESCAQSQYGCCPDGKTISRGPNKEGCPCQYTRYGCCADGETAAMGPHSEGCDECRYAKYGCCPDGETRAVGPNFAGCPSTTVAPYLLGGTVAPEKISSCSLPQDQGTVCHPGYKLVWFYDTAEGRCSQFWYGGCEGNDNRFATKEQCETICVEPPARGRCYLPKMEGPVRCTQLSARYWYDYTTRQCGAFWWRGCLGNANNFESWEECQTFCAGIGPVERKTTTEEPSPVPVYFDASTAAPAPQAQPQPVRHDPELEHQYPRQQYHPQSMEEICRMTVDSGPCANYEDMFYYDSFSGKCHPFIYGGCGGNLNKYRTREECEARCSRFGADRNEDLMPTPDRRYGGAGPLEPVKVAPIPVDQAPRAQRPLAPPIAEPPSSPSRGPPKSRDACNERMDVGRCQGSFESYYYEKATGTCEQFHYSGCGGTANRFHSKQQCEELCMRPAFVPPRFGHAAAGRVSYPPMPINELPDVEQEQQQQPVHQCEQPKETGPCDRFVTKWYYNIADGTCNRFHYGGCEGTANRFDSENQCKAACGDYADACTLPKVAGPCSGKHQRFYFDQETRRCERFEFGGCLGNSNNFVHLADCEQRCAAPSAMESLRLRSTRRQSRCNLPKEVGMCRASIEQYYFDVRSGQCELFIYGGCGGNENRFETIEDCRRTCDVYGNTQTNEKLTMMVRNDQPSNAHLQMRNEIDGDEDDDYKESNESAQDDDYEV</sequence>
<dbReference type="InterPro" id="IPR010294">
    <property type="entry name" value="ADAMTS_spacer1"/>
</dbReference>
<evidence type="ECO:0000256" key="4">
    <source>
        <dbReference type="ARBA" id="ARBA00022530"/>
    </source>
</evidence>
<evidence type="ECO:0000256" key="13">
    <source>
        <dbReference type="ARBA" id="ARBA00023319"/>
    </source>
</evidence>
<dbReference type="Pfam" id="PF00014">
    <property type="entry name" value="Kunitz_BPTI"/>
    <property type="match status" value="7"/>
</dbReference>
<feature type="disulfide bond" evidence="16">
    <location>
        <begin position="106"/>
        <end position="110"/>
    </location>
</feature>
<feature type="compositionally biased region" description="Low complexity" evidence="17">
    <location>
        <begin position="1230"/>
        <end position="1240"/>
    </location>
</feature>
<feature type="compositionally biased region" description="Pro residues" evidence="17">
    <location>
        <begin position="1360"/>
        <end position="1374"/>
    </location>
</feature>
<dbReference type="PROSITE" id="PS00280">
    <property type="entry name" value="BPTI_KUNITZ_1"/>
    <property type="match status" value="6"/>
</dbReference>